<comment type="function">
    <text evidence="11">Involved in protein export. Acts as a chaperone by maintaining the newly synthesized protein in an open conformation. Functions as a peptidyl-prolyl cis-trans isomerase.</text>
</comment>
<feature type="compositionally biased region" description="Basic and acidic residues" evidence="14">
    <location>
        <begin position="516"/>
        <end position="527"/>
    </location>
</feature>
<dbReference type="EMBL" id="LM676427">
    <property type="protein sequence ID" value="CEP27107.1"/>
    <property type="molecule type" value="Genomic_DNA"/>
</dbReference>
<dbReference type="NCBIfam" id="TIGR00115">
    <property type="entry name" value="tig"/>
    <property type="match status" value="1"/>
</dbReference>
<dbReference type="GO" id="GO:0043335">
    <property type="term" value="P:protein unfolding"/>
    <property type="evidence" value="ECO:0007669"/>
    <property type="project" value="TreeGrafter"/>
</dbReference>
<dbReference type="GO" id="GO:0003755">
    <property type="term" value="F:peptidyl-prolyl cis-trans isomerase activity"/>
    <property type="evidence" value="ECO:0007669"/>
    <property type="project" value="UniProtKB-UniRule"/>
</dbReference>
<dbReference type="SUPFAM" id="SSF54534">
    <property type="entry name" value="FKBP-like"/>
    <property type="match status" value="1"/>
</dbReference>
<dbReference type="SUPFAM" id="SSF109998">
    <property type="entry name" value="Triger factor/SurA peptide-binding domain-like"/>
    <property type="match status" value="1"/>
</dbReference>
<evidence type="ECO:0000256" key="2">
    <source>
        <dbReference type="ARBA" id="ARBA00005464"/>
    </source>
</evidence>
<comment type="catalytic activity">
    <reaction evidence="1 11 12">
        <text>[protein]-peptidylproline (omega=180) = [protein]-peptidylproline (omega=0)</text>
        <dbReference type="Rhea" id="RHEA:16237"/>
        <dbReference type="Rhea" id="RHEA-COMP:10747"/>
        <dbReference type="Rhea" id="RHEA-COMP:10748"/>
        <dbReference type="ChEBI" id="CHEBI:83833"/>
        <dbReference type="ChEBI" id="CHEBI:83834"/>
        <dbReference type="EC" id="5.2.1.8"/>
    </reaction>
</comment>
<keyword evidence="11" id="KW-0963">Cytoplasm</keyword>
<dbReference type="InterPro" id="IPR008881">
    <property type="entry name" value="Trigger_fac_ribosome-bd_bac"/>
</dbReference>
<comment type="subcellular location">
    <subcellularLocation>
        <location evidence="11">Cytoplasm</location>
    </subcellularLocation>
    <text evidence="11">About half TF is bound to the ribosome near the polypeptide exit tunnel while the other half is free in the cytoplasm.</text>
</comment>
<dbReference type="InterPro" id="IPR036611">
    <property type="entry name" value="Trigger_fac_ribosome-bd_sf"/>
</dbReference>
<feature type="compositionally biased region" description="Basic residues" evidence="14">
    <location>
        <begin position="499"/>
        <end position="515"/>
    </location>
</feature>
<dbReference type="Pfam" id="PF05698">
    <property type="entry name" value="Trigger_C"/>
    <property type="match status" value="1"/>
</dbReference>
<sequence>MPSTVEKLNPTRVKLTIEMPFAELQPKIDAAYKQISEQVNLPGFRRGKVPARLIDQRFGRGAVLQQAINDAIPDAYSKAVQDNELFPLGQPDIEVSKLEDGDVVELSAEVDVRPDFDIPDFSGIKVEVEPAKVSDEDVNERVELLRERFANLKEVDRAAKDGDVVNFDLSATQDGEPVPDAESNGMQYRVGAGGMVDGLDEALVGMKAGDEKSFSSKLVGGSHGGQDVDIKVTVNKVNEQELPALDDDFAQLVSEFDTVDEMLADLRDNLERMARIGQANEARDKIVEQVVEKVPFELPPAVLEADVKGYHDQIENQLNQSGLTLEQYLEEAEDEKADTPEEFWAEIDKRAEQGLRAQIVLDKLAEEQNVGVSQEEFTQLILQKAQQNGTTPEQELQHMSEHNHMPEWMGEVRRGKALNTIVDEAVVTDTDGNAVDLKHLQADGTIAEPAADEKAEDADKAEDAKADKPAKKPAAKKPAAKATKAAASKAAPKADKKPAAKKPAAKKPAAKKPAAKKADEAPADDAK</sequence>
<evidence type="ECO:0000259" key="15">
    <source>
        <dbReference type="PROSITE" id="PS50059"/>
    </source>
</evidence>
<dbReference type="Gene3D" id="1.10.3120.10">
    <property type="entry name" value="Trigger factor, C-terminal domain"/>
    <property type="match status" value="1"/>
</dbReference>
<evidence type="ECO:0000256" key="14">
    <source>
        <dbReference type="SAM" id="MobiDB-lite"/>
    </source>
</evidence>
<comment type="similarity">
    <text evidence="2 11 13">Belongs to the FKBP-type PPIase family. Tig subfamily.</text>
</comment>
<keyword evidence="7 11" id="KW-0143">Chaperone</keyword>
<dbReference type="Gene3D" id="3.10.50.40">
    <property type="match status" value="1"/>
</dbReference>
<dbReference type="Pfam" id="PF05697">
    <property type="entry name" value="Trigger_N"/>
    <property type="match status" value="1"/>
</dbReference>
<dbReference type="GO" id="GO:0051301">
    <property type="term" value="P:cell division"/>
    <property type="evidence" value="ECO:0007669"/>
    <property type="project" value="UniProtKB-KW"/>
</dbReference>
<dbReference type="Gene3D" id="3.30.70.1050">
    <property type="entry name" value="Trigger factor ribosome-binding domain"/>
    <property type="match status" value="1"/>
</dbReference>
<feature type="domain" description="PPIase FKBP-type" evidence="15">
    <location>
        <begin position="162"/>
        <end position="211"/>
    </location>
</feature>
<dbReference type="InterPro" id="IPR037041">
    <property type="entry name" value="Trigger_fac_C_sf"/>
</dbReference>
<evidence type="ECO:0000256" key="5">
    <source>
        <dbReference type="ARBA" id="ARBA00022618"/>
    </source>
</evidence>
<dbReference type="PANTHER" id="PTHR30560">
    <property type="entry name" value="TRIGGER FACTOR CHAPERONE AND PEPTIDYL-PROLYL CIS/TRANS ISOMERASE"/>
    <property type="match status" value="1"/>
</dbReference>
<evidence type="ECO:0000313" key="16">
    <source>
        <dbReference type="EMBL" id="CEP27107.1"/>
    </source>
</evidence>
<dbReference type="EC" id="5.2.1.8" evidence="3 11"/>
<dbReference type="GeneID" id="61222489"/>
<keyword evidence="6 11" id="KW-0697">Rotamase</keyword>
<comment type="domain">
    <text evidence="11">Consists of 3 domains; the N-terminus binds the ribosome, the middle domain has PPIase activity, while the C-terminus has intrinsic chaperone activity on its own.</text>
</comment>
<dbReference type="InterPro" id="IPR046357">
    <property type="entry name" value="PPIase_dom_sf"/>
</dbReference>
<protein>
    <recommendedName>
        <fullName evidence="4 11">Trigger factor</fullName>
        <shortName evidence="11">TF</shortName>
        <ecNumber evidence="3 11">5.2.1.8</ecNumber>
    </recommendedName>
    <alternativeName>
        <fullName evidence="10 11">PPIase</fullName>
    </alternativeName>
</protein>
<evidence type="ECO:0000256" key="8">
    <source>
        <dbReference type="ARBA" id="ARBA00023235"/>
    </source>
</evidence>
<gene>
    <name evidence="11 16" type="primary">tig</name>
    <name evidence="16" type="ORF">PFCIRM138_11935</name>
</gene>
<dbReference type="SUPFAM" id="SSF102735">
    <property type="entry name" value="Trigger factor ribosome-binding domain"/>
    <property type="match status" value="1"/>
</dbReference>
<dbReference type="InterPro" id="IPR027304">
    <property type="entry name" value="Trigger_fact/SurA_dom_sf"/>
</dbReference>
<evidence type="ECO:0000256" key="9">
    <source>
        <dbReference type="ARBA" id="ARBA00023306"/>
    </source>
</evidence>
<dbReference type="PANTHER" id="PTHR30560:SF3">
    <property type="entry name" value="TRIGGER FACTOR-LIKE PROTEIN TIG, CHLOROPLASTIC"/>
    <property type="match status" value="1"/>
</dbReference>
<feature type="region of interest" description="Disordered" evidence="14">
    <location>
        <begin position="446"/>
        <end position="527"/>
    </location>
</feature>
<evidence type="ECO:0000256" key="3">
    <source>
        <dbReference type="ARBA" id="ARBA00013194"/>
    </source>
</evidence>
<dbReference type="InterPro" id="IPR005215">
    <property type="entry name" value="Trig_fac"/>
</dbReference>
<dbReference type="PROSITE" id="PS50059">
    <property type="entry name" value="FKBP_PPIASE"/>
    <property type="match status" value="1"/>
</dbReference>
<evidence type="ECO:0000256" key="6">
    <source>
        <dbReference type="ARBA" id="ARBA00023110"/>
    </source>
</evidence>
<dbReference type="Pfam" id="PF00254">
    <property type="entry name" value="FKBP_C"/>
    <property type="match status" value="1"/>
</dbReference>
<proteinExistence type="inferred from homology"/>
<dbReference type="HAMAP" id="MF_00303">
    <property type="entry name" value="Trigger_factor_Tig"/>
    <property type="match status" value="1"/>
</dbReference>
<keyword evidence="5 11" id="KW-0132">Cell division</keyword>
<evidence type="ECO:0000256" key="10">
    <source>
        <dbReference type="ARBA" id="ARBA00029986"/>
    </source>
</evidence>
<evidence type="ECO:0000256" key="1">
    <source>
        <dbReference type="ARBA" id="ARBA00000971"/>
    </source>
</evidence>
<organism evidence="16">
    <name type="scientific">Propionibacterium freudenreichii subsp. freudenreichii</name>
    <dbReference type="NCBI Taxonomy" id="66712"/>
    <lineage>
        <taxon>Bacteria</taxon>
        <taxon>Bacillati</taxon>
        <taxon>Actinomycetota</taxon>
        <taxon>Actinomycetes</taxon>
        <taxon>Propionibacteriales</taxon>
        <taxon>Propionibacteriaceae</taxon>
        <taxon>Propionibacterium</taxon>
    </lineage>
</organism>
<accession>A0A068VPC6</accession>
<evidence type="ECO:0000256" key="4">
    <source>
        <dbReference type="ARBA" id="ARBA00016902"/>
    </source>
</evidence>
<dbReference type="GO" id="GO:0043022">
    <property type="term" value="F:ribosome binding"/>
    <property type="evidence" value="ECO:0007669"/>
    <property type="project" value="TreeGrafter"/>
</dbReference>
<reference evidence="16" key="1">
    <citation type="submission" date="2014-08" db="EMBL/GenBank/DDBJ databases">
        <authorList>
            <person name="Falentin Helene"/>
        </authorList>
    </citation>
    <scope>NUCLEOTIDE SEQUENCE</scope>
</reference>
<dbReference type="GO" id="GO:0051083">
    <property type="term" value="P:'de novo' cotranslational protein folding"/>
    <property type="evidence" value="ECO:0007669"/>
    <property type="project" value="TreeGrafter"/>
</dbReference>
<dbReference type="InterPro" id="IPR008880">
    <property type="entry name" value="Trigger_fac_C"/>
</dbReference>
<dbReference type="AlphaFoldDB" id="A0A068VPC6"/>
<dbReference type="PATRIC" id="fig|66712.6.peg.807"/>
<dbReference type="InterPro" id="IPR001179">
    <property type="entry name" value="PPIase_FKBP_dom"/>
</dbReference>
<feature type="compositionally biased region" description="Low complexity" evidence="14">
    <location>
        <begin position="480"/>
        <end position="491"/>
    </location>
</feature>
<feature type="compositionally biased region" description="Basic and acidic residues" evidence="14">
    <location>
        <begin position="451"/>
        <end position="470"/>
    </location>
</feature>
<dbReference type="RefSeq" id="WP_013160730.1">
    <property type="nucleotide sequence ID" value="NZ_CP010341.1"/>
</dbReference>
<dbReference type="KEGG" id="pfre:RM25_0782"/>
<keyword evidence="8 11" id="KW-0413">Isomerase</keyword>
<dbReference type="GO" id="GO:0005737">
    <property type="term" value="C:cytoplasm"/>
    <property type="evidence" value="ECO:0007669"/>
    <property type="project" value="UniProtKB-SubCell"/>
</dbReference>
<evidence type="ECO:0000256" key="13">
    <source>
        <dbReference type="RuleBase" id="RU003914"/>
    </source>
</evidence>
<evidence type="ECO:0000256" key="7">
    <source>
        <dbReference type="ARBA" id="ARBA00023186"/>
    </source>
</evidence>
<name>A0A068VPC6_PROFF</name>
<dbReference type="GO" id="GO:0015031">
    <property type="term" value="P:protein transport"/>
    <property type="evidence" value="ECO:0007669"/>
    <property type="project" value="UniProtKB-UniRule"/>
</dbReference>
<keyword evidence="9 11" id="KW-0131">Cell cycle</keyword>
<dbReference type="GO" id="GO:0044183">
    <property type="term" value="F:protein folding chaperone"/>
    <property type="evidence" value="ECO:0007669"/>
    <property type="project" value="TreeGrafter"/>
</dbReference>
<evidence type="ECO:0000256" key="12">
    <source>
        <dbReference type="PROSITE-ProRule" id="PRU00277"/>
    </source>
</evidence>
<evidence type="ECO:0000256" key="11">
    <source>
        <dbReference type="HAMAP-Rule" id="MF_00303"/>
    </source>
</evidence>